<accession>A0A6A7AKH0</accession>
<gene>
    <name evidence="2" type="ORF">CC86DRAFT_12789</name>
</gene>
<organism evidence="2 3">
    <name type="scientific">Ophiobolus disseminans</name>
    <dbReference type="NCBI Taxonomy" id="1469910"/>
    <lineage>
        <taxon>Eukaryota</taxon>
        <taxon>Fungi</taxon>
        <taxon>Dikarya</taxon>
        <taxon>Ascomycota</taxon>
        <taxon>Pezizomycotina</taxon>
        <taxon>Dothideomycetes</taxon>
        <taxon>Pleosporomycetidae</taxon>
        <taxon>Pleosporales</taxon>
        <taxon>Pleosporineae</taxon>
        <taxon>Phaeosphaeriaceae</taxon>
        <taxon>Ophiobolus</taxon>
    </lineage>
</organism>
<proteinExistence type="predicted"/>
<dbReference type="Proteomes" id="UP000799424">
    <property type="component" value="Unassembled WGS sequence"/>
</dbReference>
<feature type="compositionally biased region" description="Polar residues" evidence="1">
    <location>
        <begin position="77"/>
        <end position="86"/>
    </location>
</feature>
<evidence type="ECO:0000313" key="3">
    <source>
        <dbReference type="Proteomes" id="UP000799424"/>
    </source>
</evidence>
<dbReference type="AlphaFoldDB" id="A0A6A7AKH0"/>
<reference evidence="2" key="1">
    <citation type="journal article" date="2020" name="Stud. Mycol.">
        <title>101 Dothideomycetes genomes: a test case for predicting lifestyles and emergence of pathogens.</title>
        <authorList>
            <person name="Haridas S."/>
            <person name="Albert R."/>
            <person name="Binder M."/>
            <person name="Bloem J."/>
            <person name="Labutti K."/>
            <person name="Salamov A."/>
            <person name="Andreopoulos B."/>
            <person name="Baker S."/>
            <person name="Barry K."/>
            <person name="Bills G."/>
            <person name="Bluhm B."/>
            <person name="Cannon C."/>
            <person name="Castanera R."/>
            <person name="Culley D."/>
            <person name="Daum C."/>
            <person name="Ezra D."/>
            <person name="Gonzalez J."/>
            <person name="Henrissat B."/>
            <person name="Kuo A."/>
            <person name="Liang C."/>
            <person name="Lipzen A."/>
            <person name="Lutzoni F."/>
            <person name="Magnuson J."/>
            <person name="Mondo S."/>
            <person name="Nolan M."/>
            <person name="Ohm R."/>
            <person name="Pangilinan J."/>
            <person name="Park H.-J."/>
            <person name="Ramirez L."/>
            <person name="Alfaro M."/>
            <person name="Sun H."/>
            <person name="Tritt A."/>
            <person name="Yoshinaga Y."/>
            <person name="Zwiers L.-H."/>
            <person name="Turgeon B."/>
            <person name="Goodwin S."/>
            <person name="Spatafora J."/>
            <person name="Crous P."/>
            <person name="Grigoriev I."/>
        </authorList>
    </citation>
    <scope>NUCLEOTIDE SEQUENCE</scope>
    <source>
        <strain evidence="2">CBS 113818</strain>
    </source>
</reference>
<evidence type="ECO:0000256" key="1">
    <source>
        <dbReference type="SAM" id="MobiDB-lite"/>
    </source>
</evidence>
<sequence length="86" mass="9745">MLRGGEGKFHVPGYIRGGRSSFCRINDFRPAPPIHTRVTESNFQFPALREVIDCIKRTTTLPSYEIGRSSLPRARRQTTPSVLNKT</sequence>
<feature type="region of interest" description="Disordered" evidence="1">
    <location>
        <begin position="66"/>
        <end position="86"/>
    </location>
</feature>
<protein>
    <submittedName>
        <fullName evidence="2">Uncharacterized protein</fullName>
    </submittedName>
</protein>
<keyword evidence="3" id="KW-1185">Reference proteome</keyword>
<evidence type="ECO:0000313" key="2">
    <source>
        <dbReference type="EMBL" id="KAF2833662.1"/>
    </source>
</evidence>
<name>A0A6A7AKH0_9PLEO</name>
<dbReference type="EMBL" id="MU006216">
    <property type="protein sequence ID" value="KAF2833662.1"/>
    <property type="molecule type" value="Genomic_DNA"/>
</dbReference>